<evidence type="ECO:0000256" key="7">
    <source>
        <dbReference type="ARBA" id="ARBA00023136"/>
    </source>
</evidence>
<dbReference type="RefSeq" id="WP_213653994.1">
    <property type="nucleotide sequence ID" value="NZ_BOSL01000002.1"/>
</dbReference>
<dbReference type="PANTHER" id="PTHR11562:SF17">
    <property type="entry name" value="RE54080P-RELATED"/>
    <property type="match status" value="1"/>
</dbReference>
<feature type="transmembrane region" description="Helical" evidence="9">
    <location>
        <begin position="187"/>
        <end position="209"/>
    </location>
</feature>
<feature type="domain" description="Cation efflux protein cytoplasmic" evidence="11">
    <location>
        <begin position="242"/>
        <end position="314"/>
    </location>
</feature>
<evidence type="ECO:0000256" key="6">
    <source>
        <dbReference type="ARBA" id="ARBA00023065"/>
    </source>
</evidence>
<feature type="transmembrane region" description="Helical" evidence="9">
    <location>
        <begin position="149"/>
        <end position="166"/>
    </location>
</feature>
<evidence type="ECO:0000256" key="2">
    <source>
        <dbReference type="ARBA" id="ARBA00008873"/>
    </source>
</evidence>
<dbReference type="Proteomes" id="UP000679992">
    <property type="component" value="Unassembled WGS sequence"/>
</dbReference>
<dbReference type="InterPro" id="IPR027469">
    <property type="entry name" value="Cation_efflux_TMD_sf"/>
</dbReference>
<dbReference type="SUPFAM" id="SSF160240">
    <property type="entry name" value="Cation efflux protein cytoplasmic domain-like"/>
    <property type="match status" value="1"/>
</dbReference>
<feature type="region of interest" description="Disordered" evidence="8">
    <location>
        <begin position="1"/>
        <end position="38"/>
    </location>
</feature>
<evidence type="ECO:0000313" key="12">
    <source>
        <dbReference type="EMBL" id="GIP52014.1"/>
    </source>
</evidence>
<dbReference type="SUPFAM" id="SSF161111">
    <property type="entry name" value="Cation efflux protein transmembrane domain-like"/>
    <property type="match status" value="1"/>
</dbReference>
<evidence type="ECO:0000256" key="4">
    <source>
        <dbReference type="ARBA" id="ARBA00022692"/>
    </source>
</evidence>
<evidence type="ECO:0000256" key="1">
    <source>
        <dbReference type="ARBA" id="ARBA00004141"/>
    </source>
</evidence>
<feature type="domain" description="Cation efflux protein transmembrane" evidence="10">
    <location>
        <begin position="44"/>
        <end position="237"/>
    </location>
</feature>
<evidence type="ECO:0000259" key="10">
    <source>
        <dbReference type="Pfam" id="PF01545"/>
    </source>
</evidence>
<dbReference type="InterPro" id="IPR050681">
    <property type="entry name" value="CDF/SLC30A"/>
</dbReference>
<keyword evidence="13" id="KW-1185">Reference proteome</keyword>
<sequence>MHNHKNHDHNHGHHNHSHGHSHSHAHGHHHGDHHSARSGNKKGILIALLITASIAVLEFFGGLITNSLALLSDSGHMLSDASSLVLSLIAIWFAARPASSRRSFGYYRTEILAALLNGITLFVIAGFIIREAYGRFFDPPTVSTGPMMLIAFIGLAANLASAWALLKKGDVKGNINYRSAYLHVLGDALGSVGAILGGIVMWAFGWYIFDPIISVLVALLILKGAWGVIVQSLHVLMEGVPASIDQNKVKEDLERIMGVQEVHDLHIWSITSGMDSLSCHLVIGEQEDQQRILQEALSMLEEQYRITHATVQIETPLIRHSPLLV</sequence>
<protein>
    <submittedName>
        <fullName evidence="12">Cation transporter</fullName>
    </submittedName>
</protein>
<feature type="transmembrane region" description="Helical" evidence="9">
    <location>
        <begin position="44"/>
        <end position="64"/>
    </location>
</feature>
<organism evidence="12 13">
    <name type="scientific">Paenibacillus vini</name>
    <dbReference type="NCBI Taxonomy" id="1476024"/>
    <lineage>
        <taxon>Bacteria</taxon>
        <taxon>Bacillati</taxon>
        <taxon>Bacillota</taxon>
        <taxon>Bacilli</taxon>
        <taxon>Bacillales</taxon>
        <taxon>Paenibacillaceae</taxon>
        <taxon>Paenibacillus</taxon>
    </lineage>
</organism>
<dbReference type="InterPro" id="IPR058533">
    <property type="entry name" value="Cation_efflux_TM"/>
</dbReference>
<accession>A0ABQ4M7Q0</accession>
<evidence type="ECO:0000256" key="5">
    <source>
        <dbReference type="ARBA" id="ARBA00022989"/>
    </source>
</evidence>
<dbReference type="PANTHER" id="PTHR11562">
    <property type="entry name" value="CATION EFFLUX PROTEIN/ ZINC TRANSPORTER"/>
    <property type="match status" value="1"/>
</dbReference>
<reference evidence="12 13" key="1">
    <citation type="submission" date="2021-03" db="EMBL/GenBank/DDBJ databases">
        <title>Antimicrobial resistance genes in bacteria isolated from Japanese honey, and their potential for conferring macrolide and lincosamide resistance in the American foulbrood pathogen Paenibacillus larvae.</title>
        <authorList>
            <person name="Okamoto M."/>
            <person name="Kumagai M."/>
            <person name="Kanamori H."/>
            <person name="Takamatsu D."/>
        </authorList>
    </citation>
    <scope>NUCLEOTIDE SEQUENCE [LARGE SCALE GENOMIC DNA]</scope>
    <source>
        <strain evidence="12 13">J42TS3</strain>
    </source>
</reference>
<evidence type="ECO:0000256" key="8">
    <source>
        <dbReference type="SAM" id="MobiDB-lite"/>
    </source>
</evidence>
<keyword evidence="5 9" id="KW-1133">Transmembrane helix</keyword>
<feature type="transmembrane region" description="Helical" evidence="9">
    <location>
        <begin position="76"/>
        <end position="95"/>
    </location>
</feature>
<dbReference type="InterPro" id="IPR027470">
    <property type="entry name" value="Cation_efflux_CTD"/>
</dbReference>
<gene>
    <name evidence="12" type="ORF">J42TS3_10490</name>
</gene>
<keyword evidence="4 9" id="KW-0812">Transmembrane</keyword>
<name>A0ABQ4M7Q0_9BACL</name>
<dbReference type="EMBL" id="BOSL01000002">
    <property type="protein sequence ID" value="GIP52014.1"/>
    <property type="molecule type" value="Genomic_DNA"/>
</dbReference>
<feature type="compositionally biased region" description="Basic residues" evidence="8">
    <location>
        <begin position="1"/>
        <end position="32"/>
    </location>
</feature>
<keyword evidence="3" id="KW-0813">Transport</keyword>
<keyword evidence="6" id="KW-0406">Ion transport</keyword>
<comment type="caution">
    <text evidence="12">The sequence shown here is derived from an EMBL/GenBank/DDBJ whole genome shotgun (WGS) entry which is preliminary data.</text>
</comment>
<comment type="similarity">
    <text evidence="2">Belongs to the cation diffusion facilitator (CDF) transporter (TC 2.A.4) family. SLC30A subfamily.</text>
</comment>
<dbReference type="Pfam" id="PF16916">
    <property type="entry name" value="ZT_dimer"/>
    <property type="match status" value="1"/>
</dbReference>
<evidence type="ECO:0000313" key="13">
    <source>
        <dbReference type="Proteomes" id="UP000679992"/>
    </source>
</evidence>
<dbReference type="Gene3D" id="1.20.1510.10">
    <property type="entry name" value="Cation efflux protein transmembrane domain"/>
    <property type="match status" value="1"/>
</dbReference>
<dbReference type="Pfam" id="PF01545">
    <property type="entry name" value="Cation_efflux"/>
    <property type="match status" value="1"/>
</dbReference>
<dbReference type="NCBIfam" id="TIGR01297">
    <property type="entry name" value="CDF"/>
    <property type="match status" value="1"/>
</dbReference>
<dbReference type="InterPro" id="IPR036837">
    <property type="entry name" value="Cation_efflux_CTD_sf"/>
</dbReference>
<proteinExistence type="inferred from homology"/>
<dbReference type="InterPro" id="IPR002524">
    <property type="entry name" value="Cation_efflux"/>
</dbReference>
<feature type="transmembrane region" description="Helical" evidence="9">
    <location>
        <begin position="107"/>
        <end position="129"/>
    </location>
</feature>
<comment type="subcellular location">
    <subcellularLocation>
        <location evidence="1">Membrane</location>
        <topology evidence="1">Multi-pass membrane protein</topology>
    </subcellularLocation>
</comment>
<evidence type="ECO:0000256" key="9">
    <source>
        <dbReference type="SAM" id="Phobius"/>
    </source>
</evidence>
<keyword evidence="7 9" id="KW-0472">Membrane</keyword>
<evidence type="ECO:0000259" key="11">
    <source>
        <dbReference type="Pfam" id="PF16916"/>
    </source>
</evidence>
<evidence type="ECO:0000256" key="3">
    <source>
        <dbReference type="ARBA" id="ARBA00022448"/>
    </source>
</evidence>
<feature type="transmembrane region" description="Helical" evidence="9">
    <location>
        <begin position="215"/>
        <end position="236"/>
    </location>
</feature>